<evidence type="ECO:0008006" key="3">
    <source>
        <dbReference type="Google" id="ProtNLM"/>
    </source>
</evidence>
<dbReference type="RefSeq" id="WP_184717274.1">
    <property type="nucleotide sequence ID" value="NZ_JACHJP010000004.1"/>
</dbReference>
<reference evidence="1 2" key="1">
    <citation type="submission" date="2020-08" db="EMBL/GenBank/DDBJ databases">
        <title>Genomic Encyclopedia of Type Strains, Phase III (KMG-III): the genomes of soil and plant-associated and newly described type strains.</title>
        <authorList>
            <person name="Whitman W."/>
        </authorList>
    </citation>
    <scope>NUCLEOTIDE SEQUENCE [LARGE SCALE GENOMIC DNA]</scope>
    <source>
        <strain evidence="1 2">CECT 8840</strain>
    </source>
</reference>
<protein>
    <recommendedName>
        <fullName evidence="3">Abortive infection protein</fullName>
    </recommendedName>
</protein>
<dbReference type="SUPFAM" id="SSF51445">
    <property type="entry name" value="(Trans)glycosidases"/>
    <property type="match status" value="1"/>
</dbReference>
<dbReference type="Proteomes" id="UP000552644">
    <property type="component" value="Unassembled WGS sequence"/>
</dbReference>
<gene>
    <name evidence="1" type="ORF">FHS44_004316</name>
</gene>
<proteinExistence type="predicted"/>
<name>A0A7W7QPD3_9ACTN</name>
<dbReference type="AlphaFoldDB" id="A0A7W7QPD3"/>
<sequence length="312" mass="34026">MRRARGVTYETGFLPGNASRPEWHPEAVERDIRVIADELHCTAVRVTGGTPERLSLAAELAAEAGLEVWFSPFPVDLGAAETLALYADCARRAEAIRRAGAEVVLVPGCETSAFGNGFLPGATYGDRLTAMAGADLAWWRSLGPVMERLNAFLGEAAKVSREHFGGRVTYAAGPWEFVDWTPFDLVGVDAYRAAYNAADFADELRGLLRHGKPVAVTEFGTCPYAGAGDRGGMAWHVPEGAVRDETEQVRYFTELTDAFEEAGVDTSFWFTFATYNRTGHAALGSYGVVETLDATTWRPREVFHTMATRYAP</sequence>
<dbReference type="Gene3D" id="3.20.20.80">
    <property type="entry name" value="Glycosidases"/>
    <property type="match status" value="1"/>
</dbReference>
<accession>A0A7W7QPD3</accession>
<evidence type="ECO:0000313" key="2">
    <source>
        <dbReference type="Proteomes" id="UP000552644"/>
    </source>
</evidence>
<keyword evidence="2" id="KW-1185">Reference proteome</keyword>
<organism evidence="1 2">
    <name type="scientific">Streptosporangium saharense</name>
    <dbReference type="NCBI Taxonomy" id="1706840"/>
    <lineage>
        <taxon>Bacteria</taxon>
        <taxon>Bacillati</taxon>
        <taxon>Actinomycetota</taxon>
        <taxon>Actinomycetes</taxon>
        <taxon>Streptosporangiales</taxon>
        <taxon>Streptosporangiaceae</taxon>
        <taxon>Streptosporangium</taxon>
    </lineage>
</organism>
<dbReference type="EMBL" id="JACHJP010000004">
    <property type="protein sequence ID" value="MBB4917208.1"/>
    <property type="molecule type" value="Genomic_DNA"/>
</dbReference>
<dbReference type="InterPro" id="IPR017853">
    <property type="entry name" value="GH"/>
</dbReference>
<evidence type="ECO:0000313" key="1">
    <source>
        <dbReference type="EMBL" id="MBB4917208.1"/>
    </source>
</evidence>
<comment type="caution">
    <text evidence="1">The sequence shown here is derived from an EMBL/GenBank/DDBJ whole genome shotgun (WGS) entry which is preliminary data.</text>
</comment>